<dbReference type="AlphaFoldDB" id="A0AAP9Y1Y7"/>
<protein>
    <recommendedName>
        <fullName evidence="3">Phage major capsid protein</fullName>
    </recommendedName>
</protein>
<sequence length="352" mass="37784">MSKLIARSADTSTDDALLALGNVLGASGNTVQALSAAADYSGPGALEVPVFEREIVDLIRRESPMLAITEHNPATGHPHRYFEQIAIATASSNDPRNLAATPTGPTRVERAAFIKATVAQSNLSLFDRDVTEQQGQFATLQAKDVEDILTAIIVWRANMYWAGTDTSLLMPTTLQWVGGLEQITQQATIPYGSSIIDGLKTMVATMMANKIFKPKPTAIGLNPLLIDKIEKEAKASHIELRTKEIVAGVTVKYLATQAGELPLIPDPYMPTDTTGKYGFANPPNGLSNYYAAILTMPMVEVVYIGKGTNGQPRIFQLGLTGNLAGQFVGVQFDALLFKGYSYAHAVVAVVSN</sequence>
<gene>
    <name evidence="1" type="ORF">I6H06_13150</name>
</gene>
<evidence type="ECO:0000313" key="2">
    <source>
        <dbReference type="Proteomes" id="UP000594892"/>
    </source>
</evidence>
<dbReference type="RefSeq" id="WP_015876035.1">
    <property type="nucleotide sequence ID" value="NZ_CP033641.1"/>
</dbReference>
<organism evidence="1 2">
    <name type="scientific">Burkholderia glumae</name>
    <name type="common">Pseudomonas glumae</name>
    <dbReference type="NCBI Taxonomy" id="337"/>
    <lineage>
        <taxon>Bacteria</taxon>
        <taxon>Pseudomonadati</taxon>
        <taxon>Pseudomonadota</taxon>
        <taxon>Betaproteobacteria</taxon>
        <taxon>Burkholderiales</taxon>
        <taxon>Burkholderiaceae</taxon>
        <taxon>Burkholderia</taxon>
    </lineage>
</organism>
<accession>A0AAP9Y1Y7</accession>
<reference evidence="1 2" key="1">
    <citation type="submission" date="2020-12" db="EMBL/GenBank/DDBJ databases">
        <title>FDA dAtabase for Regulatory Grade micrObial Sequences (FDA-ARGOS): Supporting development and validation of Infectious Disease Dx tests.</title>
        <authorList>
            <person name="Minogue T."/>
            <person name="Wolcott M."/>
            <person name="Wasieloski L."/>
            <person name="Aguilar W."/>
            <person name="Moore D."/>
            <person name="Jaissle J."/>
            <person name="Tallon L."/>
            <person name="Sadzewicz L."/>
            <person name="Zhao X."/>
            <person name="Boylan J."/>
            <person name="Ott S."/>
            <person name="Bowen H."/>
            <person name="Vavikolanu K."/>
            <person name="Mehta A."/>
            <person name="Aluvathingal J."/>
            <person name="Nadendla S."/>
            <person name="Yan Y."/>
            <person name="Sichtig H."/>
        </authorList>
    </citation>
    <scope>NUCLEOTIDE SEQUENCE [LARGE SCALE GENOMIC DNA]</scope>
    <source>
        <strain evidence="1 2">FDAARGOS_949</strain>
    </source>
</reference>
<dbReference type="GeneID" id="45698304"/>
<proteinExistence type="predicted"/>
<name>A0AAP9Y1Y7_BURGL</name>
<evidence type="ECO:0008006" key="3">
    <source>
        <dbReference type="Google" id="ProtNLM"/>
    </source>
</evidence>
<evidence type="ECO:0000313" key="1">
    <source>
        <dbReference type="EMBL" id="QPQ93222.1"/>
    </source>
</evidence>
<dbReference type="EMBL" id="CP065601">
    <property type="protein sequence ID" value="QPQ93222.1"/>
    <property type="molecule type" value="Genomic_DNA"/>
</dbReference>
<dbReference type="Proteomes" id="UP000594892">
    <property type="component" value="Chromosome 2"/>
</dbReference>